<comment type="caution">
    <text evidence="1">The sequence shown here is derived from an EMBL/GenBank/DDBJ whole genome shotgun (WGS) entry which is preliminary data.</text>
</comment>
<dbReference type="EMBL" id="QKYU01000013">
    <property type="protein sequence ID" value="PZW44854.1"/>
    <property type="molecule type" value="Genomic_DNA"/>
</dbReference>
<proteinExistence type="predicted"/>
<dbReference type="RefSeq" id="WP_146422841.1">
    <property type="nucleotide sequence ID" value="NZ_QKYU01000013.1"/>
</dbReference>
<sequence length="173" mass="18442">MNPDLFTTATFTTGAVASALGVTTPRMTNWIRDGFLLASPTAGGWRRLNFADALTCGIAVSLIEAGMSVPAAGMPAREARTWLEQLCTDCSEIAGVSRDPVAWLAENGIQLGARVREHSRHEVECIVWVESAKNPSPPVGMGISPVTLTLPLAMLVKRLVAVLTPITEVTNDE</sequence>
<accession>A0A2W7IDN2</accession>
<keyword evidence="2" id="KW-1185">Reference proteome</keyword>
<protein>
    <submittedName>
        <fullName evidence="1">Uncharacterized protein</fullName>
    </submittedName>
</protein>
<reference evidence="1 2" key="1">
    <citation type="submission" date="2018-06" db="EMBL/GenBank/DDBJ databases">
        <title>Genomic Encyclopedia of Archaeal and Bacterial Type Strains, Phase II (KMG-II): from individual species to whole genera.</title>
        <authorList>
            <person name="Goeker M."/>
        </authorList>
    </citation>
    <scope>NUCLEOTIDE SEQUENCE [LARGE SCALE GENOMIC DNA]</scope>
    <source>
        <strain evidence="1 2">DSM 24525</strain>
    </source>
</reference>
<evidence type="ECO:0000313" key="1">
    <source>
        <dbReference type="EMBL" id="PZW44854.1"/>
    </source>
</evidence>
<dbReference type="Proteomes" id="UP000249688">
    <property type="component" value="Unassembled WGS sequence"/>
</dbReference>
<evidence type="ECO:0000313" key="2">
    <source>
        <dbReference type="Proteomes" id="UP000249688"/>
    </source>
</evidence>
<dbReference type="InterPro" id="IPR009061">
    <property type="entry name" value="DNA-bd_dom_put_sf"/>
</dbReference>
<organism evidence="1 2">
    <name type="scientific">Humitalea rosea</name>
    <dbReference type="NCBI Taxonomy" id="990373"/>
    <lineage>
        <taxon>Bacteria</taxon>
        <taxon>Pseudomonadati</taxon>
        <taxon>Pseudomonadota</taxon>
        <taxon>Alphaproteobacteria</taxon>
        <taxon>Acetobacterales</taxon>
        <taxon>Roseomonadaceae</taxon>
        <taxon>Humitalea</taxon>
    </lineage>
</organism>
<name>A0A2W7IDN2_9PROT</name>
<dbReference type="AlphaFoldDB" id="A0A2W7IDN2"/>
<dbReference type="SUPFAM" id="SSF46955">
    <property type="entry name" value="Putative DNA-binding domain"/>
    <property type="match status" value="1"/>
</dbReference>
<gene>
    <name evidence="1" type="ORF">C8P66_11321</name>
</gene>